<evidence type="ECO:0000313" key="4">
    <source>
        <dbReference type="EMBL" id="OMJ84577.1"/>
    </source>
</evidence>
<dbReference type="SUPFAM" id="SSF81324">
    <property type="entry name" value="Voltage-gated potassium channels"/>
    <property type="match status" value="1"/>
</dbReference>
<dbReference type="EMBL" id="MPUH01000264">
    <property type="protein sequence ID" value="OMJ84577.1"/>
    <property type="molecule type" value="Genomic_DNA"/>
</dbReference>
<dbReference type="Proteomes" id="UP000187209">
    <property type="component" value="Unassembled WGS sequence"/>
</dbReference>
<feature type="transmembrane region" description="Helical" evidence="2">
    <location>
        <begin position="282"/>
        <end position="300"/>
    </location>
</feature>
<accession>A0A1R2C6F2</accession>
<feature type="transmembrane region" description="Helical" evidence="2">
    <location>
        <begin position="91"/>
        <end position="111"/>
    </location>
</feature>
<dbReference type="OrthoDB" id="433309at2759"/>
<keyword evidence="5" id="KW-1185">Reference proteome</keyword>
<organism evidence="4 5">
    <name type="scientific">Stentor coeruleus</name>
    <dbReference type="NCBI Taxonomy" id="5963"/>
    <lineage>
        <taxon>Eukaryota</taxon>
        <taxon>Sar</taxon>
        <taxon>Alveolata</taxon>
        <taxon>Ciliophora</taxon>
        <taxon>Postciliodesmatophora</taxon>
        <taxon>Heterotrichea</taxon>
        <taxon>Heterotrichida</taxon>
        <taxon>Stentoridae</taxon>
        <taxon>Stentor</taxon>
    </lineage>
</organism>
<keyword evidence="2" id="KW-1133">Transmembrane helix</keyword>
<protein>
    <recommendedName>
        <fullName evidence="3">Potassium channel domain-containing protein</fullName>
    </recommendedName>
</protein>
<gene>
    <name evidence="4" type="ORF">SteCoe_14247</name>
</gene>
<dbReference type="GO" id="GO:0016020">
    <property type="term" value="C:membrane"/>
    <property type="evidence" value="ECO:0007669"/>
    <property type="project" value="InterPro"/>
</dbReference>
<dbReference type="PANTHER" id="PTHR10153">
    <property type="entry name" value="SMALL CONDUCTANCE CALCIUM-ACTIVATED POTASSIUM CHANNEL"/>
    <property type="match status" value="1"/>
</dbReference>
<proteinExistence type="predicted"/>
<dbReference type="GO" id="GO:0016286">
    <property type="term" value="F:small conductance calcium-activated potassium channel activity"/>
    <property type="evidence" value="ECO:0007669"/>
    <property type="project" value="InterPro"/>
</dbReference>
<dbReference type="Pfam" id="PF07885">
    <property type="entry name" value="Ion_trans_2"/>
    <property type="match status" value="1"/>
</dbReference>
<feature type="domain" description="Potassium channel" evidence="3">
    <location>
        <begin position="233"/>
        <end position="304"/>
    </location>
</feature>
<feature type="region of interest" description="Disordered" evidence="1">
    <location>
        <begin position="480"/>
        <end position="501"/>
    </location>
</feature>
<reference evidence="4 5" key="1">
    <citation type="submission" date="2016-11" db="EMBL/GenBank/DDBJ databases">
        <title>The macronuclear genome of Stentor coeruleus: a giant cell with tiny introns.</title>
        <authorList>
            <person name="Slabodnick M."/>
            <person name="Ruby J.G."/>
            <person name="Reiff S.B."/>
            <person name="Swart E.C."/>
            <person name="Gosai S."/>
            <person name="Prabakaran S."/>
            <person name="Witkowska E."/>
            <person name="Larue G.E."/>
            <person name="Fisher S."/>
            <person name="Freeman R.M."/>
            <person name="Gunawardena J."/>
            <person name="Chu W."/>
            <person name="Stover N.A."/>
            <person name="Gregory B.D."/>
            <person name="Nowacki M."/>
            <person name="Derisi J."/>
            <person name="Roy S.W."/>
            <person name="Marshall W.F."/>
            <person name="Sood P."/>
        </authorList>
    </citation>
    <scope>NUCLEOTIDE SEQUENCE [LARGE SCALE GENOMIC DNA]</scope>
    <source>
        <strain evidence="4">WM001</strain>
    </source>
</reference>
<dbReference type="InterPro" id="IPR013099">
    <property type="entry name" value="K_chnl_dom"/>
</dbReference>
<evidence type="ECO:0000313" key="5">
    <source>
        <dbReference type="Proteomes" id="UP000187209"/>
    </source>
</evidence>
<evidence type="ECO:0000256" key="2">
    <source>
        <dbReference type="SAM" id="Phobius"/>
    </source>
</evidence>
<dbReference type="InterPro" id="IPR015449">
    <property type="entry name" value="K_chnl_Ca-activ_SK"/>
</dbReference>
<comment type="caution">
    <text evidence="4">The sequence shown here is derived from an EMBL/GenBank/DDBJ whole genome shotgun (WGS) entry which is preliminary data.</text>
</comment>
<evidence type="ECO:0000256" key="1">
    <source>
        <dbReference type="SAM" id="MobiDB-lite"/>
    </source>
</evidence>
<evidence type="ECO:0000259" key="3">
    <source>
        <dbReference type="Pfam" id="PF07885"/>
    </source>
</evidence>
<dbReference type="Gene3D" id="1.10.287.70">
    <property type="match status" value="1"/>
</dbReference>
<feature type="transmembrane region" description="Helical" evidence="2">
    <location>
        <begin position="224"/>
        <end position="245"/>
    </location>
</feature>
<dbReference type="AlphaFoldDB" id="A0A1R2C6F2"/>
<keyword evidence="2" id="KW-0812">Transmembrane</keyword>
<name>A0A1R2C6F2_9CILI</name>
<keyword evidence="2" id="KW-0472">Membrane</keyword>
<feature type="transmembrane region" description="Helical" evidence="2">
    <location>
        <begin position="51"/>
        <end position="71"/>
    </location>
</feature>
<sequence>MSGHENKNFFSIRKSEYRNLFSTPVSIFINKSPQKEKGVVPPKKNKSNLKLVLWLKFISLLFSVFNLALIFYETELLFSNNYVISQKNNLLRGIIFLLCFIHSTLVFKIYLLDKHNQEASSLLSTPIASNMKKRDLIIDIIISMMHVPPGLNEIIDFFQMGIYTRLSISDIMLPFSFFRLKFLLVFLSQAHKINNTRYSLILSCHKIDHRFLFMMKSIKKEKPFQVLLGILGLTVLIVGLLLRAFEKSITPNSIWNWLWFGFVTESTVGYGDIYPKTHMGRLISGLAAITGVFIFSYKVAEVRELCKLSKIELQLCNSIYKNKQIYTKLFVQSVILIQKWWKTNLYKSIHCHFKMLKEAKKFQMMNKQIKAESEFRFEKQLIESSLIIENNFRKCKKRLYNANSFKVLASVFAEKHHLNMRKLKKLYSPNEENAHTLSVKQKSNNKGWNMFKKRSEAVKKLYLRTLKSPSASLCLSPCMSKGRSDLDSNRESSVLSMVDLD</sequence>